<gene>
    <name evidence="3" type="ORF">QLQ15_07045</name>
</gene>
<sequence>MKHTLPCLIAFLLILAIPPAWASPRVDLAVVDRASGQWIASMRHRGQQWIEGEPGRSYAIRLTNTTGRRVLVVLSVDGVNAITGETAASAQTGYVLEPWQSTQVEGWRKSMRQVARFVFTDLAHSYAARTGRPDNVGVIGVAVFEEARPSMWEPPVAYESRDDAARASSAAPAREESRAQSIGTGHGPREWSPAQRTEFVRASTTPAETTELRYDAYDALVARGVIPRPYRVASDRPRAFPAEFVPDPPGGDW</sequence>
<evidence type="ECO:0000313" key="4">
    <source>
        <dbReference type="Proteomes" id="UP001321580"/>
    </source>
</evidence>
<name>A0ABT6XF43_9GAMM</name>
<accession>A0ABT6XF43</accession>
<feature type="region of interest" description="Disordered" evidence="1">
    <location>
        <begin position="159"/>
        <end position="205"/>
    </location>
</feature>
<evidence type="ECO:0000313" key="3">
    <source>
        <dbReference type="EMBL" id="MDI9238669.1"/>
    </source>
</evidence>
<keyword evidence="4" id="KW-1185">Reference proteome</keyword>
<evidence type="ECO:0000256" key="2">
    <source>
        <dbReference type="SAM" id="SignalP"/>
    </source>
</evidence>
<protein>
    <submittedName>
        <fullName evidence="3">Uncharacterized protein</fullName>
    </submittedName>
</protein>
<feature type="signal peptide" evidence="2">
    <location>
        <begin position="1"/>
        <end position="22"/>
    </location>
</feature>
<dbReference type="EMBL" id="JASGBI010000001">
    <property type="protein sequence ID" value="MDI9238669.1"/>
    <property type="molecule type" value="Genomic_DNA"/>
</dbReference>
<feature type="chain" id="PRO_5046783372" evidence="2">
    <location>
        <begin position="23"/>
        <end position="253"/>
    </location>
</feature>
<keyword evidence="2" id="KW-0732">Signal</keyword>
<dbReference type="RefSeq" id="WP_283212118.1">
    <property type="nucleotide sequence ID" value="NZ_JASGBI010000001.1"/>
</dbReference>
<comment type="caution">
    <text evidence="3">The sequence shown here is derived from an EMBL/GenBank/DDBJ whole genome shotgun (WGS) entry which is preliminary data.</text>
</comment>
<proteinExistence type="predicted"/>
<evidence type="ECO:0000256" key="1">
    <source>
        <dbReference type="SAM" id="MobiDB-lite"/>
    </source>
</evidence>
<reference evidence="3 4" key="1">
    <citation type="submission" date="2023-05" db="EMBL/GenBank/DDBJ databases">
        <title>Lysobacter sp. strain LF1 Genome sequencing and assembly.</title>
        <authorList>
            <person name="Jung Y."/>
        </authorList>
    </citation>
    <scope>NUCLEOTIDE SEQUENCE [LARGE SCALE GENOMIC DNA]</scope>
    <source>
        <strain evidence="3 4">LF1</strain>
    </source>
</reference>
<dbReference type="Proteomes" id="UP001321580">
    <property type="component" value="Unassembled WGS sequence"/>
</dbReference>
<organism evidence="3 4">
    <name type="scientific">Lysobacter stagni</name>
    <dbReference type="NCBI Taxonomy" id="3045172"/>
    <lineage>
        <taxon>Bacteria</taxon>
        <taxon>Pseudomonadati</taxon>
        <taxon>Pseudomonadota</taxon>
        <taxon>Gammaproteobacteria</taxon>
        <taxon>Lysobacterales</taxon>
        <taxon>Lysobacteraceae</taxon>
        <taxon>Lysobacter</taxon>
    </lineage>
</organism>